<organism evidence="8 9">
    <name type="scientific">Halomonas koreensis</name>
    <dbReference type="NCBI Taxonomy" id="245385"/>
    <lineage>
        <taxon>Bacteria</taxon>
        <taxon>Pseudomonadati</taxon>
        <taxon>Pseudomonadota</taxon>
        <taxon>Gammaproteobacteria</taxon>
        <taxon>Oceanospirillales</taxon>
        <taxon>Halomonadaceae</taxon>
        <taxon>Halomonas</taxon>
    </lineage>
</organism>
<evidence type="ECO:0000259" key="7">
    <source>
        <dbReference type="Pfam" id="PF02706"/>
    </source>
</evidence>
<dbReference type="Pfam" id="PF02706">
    <property type="entry name" value="Wzz"/>
    <property type="match status" value="1"/>
</dbReference>
<evidence type="ECO:0000313" key="8">
    <source>
        <dbReference type="EMBL" id="MDR5865952.1"/>
    </source>
</evidence>
<keyword evidence="3 6" id="KW-0812">Transmembrane</keyword>
<protein>
    <submittedName>
        <fullName evidence="8">Wzz/FepE/Etk N-terminal domain-containing protein</fullName>
    </submittedName>
</protein>
<dbReference type="PANTHER" id="PTHR32309">
    <property type="entry name" value="TYROSINE-PROTEIN KINASE"/>
    <property type="match status" value="1"/>
</dbReference>
<name>A0ABU1FZ64_9GAMM</name>
<dbReference type="Proteomes" id="UP001264519">
    <property type="component" value="Unassembled WGS sequence"/>
</dbReference>
<evidence type="ECO:0000256" key="3">
    <source>
        <dbReference type="ARBA" id="ARBA00022692"/>
    </source>
</evidence>
<dbReference type="InterPro" id="IPR003856">
    <property type="entry name" value="LPS_length_determ_N"/>
</dbReference>
<dbReference type="RefSeq" id="WP_309651550.1">
    <property type="nucleotide sequence ID" value="NZ_JARWAK010000002.1"/>
</dbReference>
<keyword evidence="9" id="KW-1185">Reference proteome</keyword>
<evidence type="ECO:0000256" key="2">
    <source>
        <dbReference type="ARBA" id="ARBA00022475"/>
    </source>
</evidence>
<accession>A0ABU1FZ64</accession>
<keyword evidence="5 6" id="KW-0472">Membrane</keyword>
<feature type="transmembrane region" description="Helical" evidence="6">
    <location>
        <begin position="228"/>
        <end position="252"/>
    </location>
</feature>
<keyword evidence="4 6" id="KW-1133">Transmembrane helix</keyword>
<feature type="domain" description="Polysaccharide chain length determinant N-terminal" evidence="7">
    <location>
        <begin position="21"/>
        <end position="74"/>
    </location>
</feature>
<keyword evidence="2" id="KW-1003">Cell membrane</keyword>
<dbReference type="EMBL" id="JARWAK010000002">
    <property type="protein sequence ID" value="MDR5865952.1"/>
    <property type="molecule type" value="Genomic_DNA"/>
</dbReference>
<evidence type="ECO:0000313" key="9">
    <source>
        <dbReference type="Proteomes" id="UP001264519"/>
    </source>
</evidence>
<evidence type="ECO:0000256" key="6">
    <source>
        <dbReference type="SAM" id="Phobius"/>
    </source>
</evidence>
<evidence type="ECO:0000256" key="1">
    <source>
        <dbReference type="ARBA" id="ARBA00004651"/>
    </source>
</evidence>
<sequence length="264" mass="28950">MTSTPSSPPPREPTTAHYADDEISLIDLAKLLVRRWKAMAGIFVVVVLMALAYALMQTPVFTYTSIYQVAERDAGQPLETPASLVARAQTLYLGPVTRELIDDEGLQRLPFETEISTPENTQTVKLATAAPEAQVDRVKAHHQALLERLADGQQHLLERRRQTLESQLASVDETIGQRSQSSDAVNTELLSRTLKRKFQLEAELEGLMPGETAQVAVQSLEQQGTSRALILALGVVLGGMLAVMGVFLLHFVSLVRESLHEDAG</sequence>
<comment type="caution">
    <text evidence="8">The sequence shown here is derived from an EMBL/GenBank/DDBJ whole genome shotgun (WGS) entry which is preliminary data.</text>
</comment>
<evidence type="ECO:0000256" key="4">
    <source>
        <dbReference type="ARBA" id="ARBA00022989"/>
    </source>
</evidence>
<proteinExistence type="predicted"/>
<dbReference type="PANTHER" id="PTHR32309:SF31">
    <property type="entry name" value="CAPSULAR EXOPOLYSACCHARIDE FAMILY"/>
    <property type="match status" value="1"/>
</dbReference>
<evidence type="ECO:0000256" key="5">
    <source>
        <dbReference type="ARBA" id="ARBA00023136"/>
    </source>
</evidence>
<dbReference type="InterPro" id="IPR050445">
    <property type="entry name" value="Bact_polysacc_biosynth/exp"/>
</dbReference>
<feature type="transmembrane region" description="Helical" evidence="6">
    <location>
        <begin position="38"/>
        <end position="56"/>
    </location>
</feature>
<comment type="subcellular location">
    <subcellularLocation>
        <location evidence="1">Cell membrane</location>
        <topology evidence="1">Multi-pass membrane protein</topology>
    </subcellularLocation>
</comment>
<gene>
    <name evidence="8" type="ORF">QC818_03995</name>
</gene>
<reference evidence="8 9" key="1">
    <citation type="submission" date="2023-04" db="EMBL/GenBank/DDBJ databases">
        <title>A long-awaited taxogenomic arrangement of the family Halomonadaceae.</title>
        <authorList>
            <person name="De La Haba R."/>
            <person name="Chuvochina M."/>
            <person name="Wittouck S."/>
            <person name="Arahal D.R."/>
            <person name="Sanchez-Porro C."/>
            <person name="Hugenholtz P."/>
            <person name="Ventosa A."/>
        </authorList>
    </citation>
    <scope>NUCLEOTIDE SEQUENCE [LARGE SCALE GENOMIC DNA]</scope>
    <source>
        <strain evidence="8 9">DSM 23530</strain>
    </source>
</reference>